<reference evidence="1 2" key="1">
    <citation type="submission" date="2016-10" db="EMBL/GenBank/DDBJ databases">
        <title>The genome sequence of Colletotrichum fioriniae PJ7.</title>
        <authorList>
            <person name="Baroncelli R."/>
        </authorList>
    </citation>
    <scope>NUCLEOTIDE SEQUENCE [LARGE SCALE GENOMIC DNA]</scope>
    <source>
        <strain evidence="1 2">IMI 309622</strain>
    </source>
</reference>
<accession>A0AAI9ZBN3</accession>
<dbReference type="GeneID" id="85333317"/>
<dbReference type="AlphaFoldDB" id="A0AAI9ZBN3"/>
<dbReference type="EMBL" id="MOOE01000001">
    <property type="protein sequence ID" value="KAK1540263.1"/>
    <property type="molecule type" value="Genomic_DNA"/>
</dbReference>
<proteinExistence type="predicted"/>
<keyword evidence="2" id="KW-1185">Reference proteome</keyword>
<organism evidence="1 2">
    <name type="scientific">Colletotrichum costaricense</name>
    <dbReference type="NCBI Taxonomy" id="1209916"/>
    <lineage>
        <taxon>Eukaryota</taxon>
        <taxon>Fungi</taxon>
        <taxon>Dikarya</taxon>
        <taxon>Ascomycota</taxon>
        <taxon>Pezizomycotina</taxon>
        <taxon>Sordariomycetes</taxon>
        <taxon>Hypocreomycetidae</taxon>
        <taxon>Glomerellales</taxon>
        <taxon>Glomerellaceae</taxon>
        <taxon>Colletotrichum</taxon>
        <taxon>Colletotrichum acutatum species complex</taxon>
    </lineage>
</organism>
<gene>
    <name evidence="1" type="ORF">CCOS01_01577</name>
</gene>
<protein>
    <submittedName>
        <fullName evidence="1">Uncharacterized protein</fullName>
    </submittedName>
</protein>
<name>A0AAI9ZBN3_9PEZI</name>
<comment type="caution">
    <text evidence="1">The sequence shown here is derived from an EMBL/GenBank/DDBJ whole genome shotgun (WGS) entry which is preliminary data.</text>
</comment>
<dbReference type="RefSeq" id="XP_060321208.1">
    <property type="nucleotide sequence ID" value="XM_060449770.1"/>
</dbReference>
<evidence type="ECO:0000313" key="2">
    <source>
        <dbReference type="Proteomes" id="UP001240678"/>
    </source>
</evidence>
<dbReference type="Proteomes" id="UP001240678">
    <property type="component" value="Unassembled WGS sequence"/>
</dbReference>
<evidence type="ECO:0000313" key="1">
    <source>
        <dbReference type="EMBL" id="KAK1540263.1"/>
    </source>
</evidence>
<sequence>MALCSSNLRILMREYAHTLTVYTTTMGQRNLAQSFLAKLLGPEEHPPLRSQPTINPPSQLQNFISPSDRLPININTRDPARQRLHYCVHYGNACTRHRN</sequence>